<evidence type="ECO:0000256" key="1">
    <source>
        <dbReference type="ARBA" id="ARBA00009856"/>
    </source>
</evidence>
<dbReference type="GO" id="GO:0005737">
    <property type="term" value="C:cytoplasm"/>
    <property type="evidence" value="ECO:0007669"/>
    <property type="project" value="TreeGrafter"/>
</dbReference>
<feature type="domain" description="SRR1-like" evidence="2">
    <location>
        <begin position="2"/>
        <end position="95"/>
    </location>
</feature>
<organism evidence="3 4">
    <name type="scientific">Pinctada imbricata</name>
    <name type="common">Atlantic pearl-oyster</name>
    <name type="synonym">Pinctada martensii</name>
    <dbReference type="NCBI Taxonomy" id="66713"/>
    <lineage>
        <taxon>Eukaryota</taxon>
        <taxon>Metazoa</taxon>
        <taxon>Spiralia</taxon>
        <taxon>Lophotrochozoa</taxon>
        <taxon>Mollusca</taxon>
        <taxon>Bivalvia</taxon>
        <taxon>Autobranchia</taxon>
        <taxon>Pteriomorphia</taxon>
        <taxon>Pterioida</taxon>
        <taxon>Pterioidea</taxon>
        <taxon>Pteriidae</taxon>
        <taxon>Pinctada</taxon>
    </lineage>
</organism>
<evidence type="ECO:0000313" key="4">
    <source>
        <dbReference type="Proteomes" id="UP001186944"/>
    </source>
</evidence>
<proteinExistence type="inferred from homology"/>
<evidence type="ECO:0000313" key="3">
    <source>
        <dbReference type="EMBL" id="KAK3085062.1"/>
    </source>
</evidence>
<dbReference type="InterPro" id="IPR040044">
    <property type="entry name" value="SRR1L"/>
</dbReference>
<feature type="non-terminal residue" evidence="3">
    <location>
        <position position="1"/>
    </location>
</feature>
<dbReference type="PANTHER" id="PTHR28626">
    <property type="entry name" value="SRR1-LIKE PROTEIN"/>
    <property type="match status" value="1"/>
</dbReference>
<sequence>QEGKRRVTEPTLFFMPHCSKSLCNNLLWANWSPWQLSNLVIVGNSFNNICSNLITISSDQGYISFVFQILPYVNEHPLPENFQYSDIFNDTSVHFFPSDRIHSVCDEFWTDCTEPTYDKEDIEYIPCHQAH</sequence>
<dbReference type="AlphaFoldDB" id="A0AA88XXK7"/>
<dbReference type="InterPro" id="IPR012942">
    <property type="entry name" value="SRR1-like"/>
</dbReference>
<accession>A0AA88XXK7</accession>
<keyword evidence="4" id="KW-1185">Reference proteome</keyword>
<comment type="caution">
    <text evidence="3">The sequence shown here is derived from an EMBL/GenBank/DDBJ whole genome shotgun (WGS) entry which is preliminary data.</text>
</comment>
<reference evidence="3" key="1">
    <citation type="submission" date="2019-08" db="EMBL/GenBank/DDBJ databases">
        <title>The improved chromosome-level genome for the pearl oyster Pinctada fucata martensii using PacBio sequencing and Hi-C.</title>
        <authorList>
            <person name="Zheng Z."/>
        </authorList>
    </citation>
    <scope>NUCLEOTIDE SEQUENCE</scope>
    <source>
        <strain evidence="3">ZZ-2019</strain>
        <tissue evidence="3">Adductor muscle</tissue>
    </source>
</reference>
<dbReference type="EMBL" id="VSWD01000013">
    <property type="protein sequence ID" value="KAK3085062.1"/>
    <property type="molecule type" value="Genomic_DNA"/>
</dbReference>
<protein>
    <recommendedName>
        <fullName evidence="2">SRR1-like domain-containing protein</fullName>
    </recommendedName>
</protein>
<dbReference type="Pfam" id="PF07985">
    <property type="entry name" value="SRR1"/>
    <property type="match status" value="1"/>
</dbReference>
<dbReference type="Proteomes" id="UP001186944">
    <property type="component" value="Unassembled WGS sequence"/>
</dbReference>
<gene>
    <name evidence="3" type="ORF">FSP39_023661</name>
</gene>
<comment type="similarity">
    <text evidence="1">Belongs to the SRR1 family.</text>
</comment>
<evidence type="ECO:0000259" key="2">
    <source>
        <dbReference type="Pfam" id="PF07985"/>
    </source>
</evidence>
<dbReference type="GO" id="GO:0005634">
    <property type="term" value="C:nucleus"/>
    <property type="evidence" value="ECO:0007669"/>
    <property type="project" value="TreeGrafter"/>
</dbReference>
<dbReference type="PANTHER" id="PTHR28626:SF3">
    <property type="entry name" value="SRR1-LIKE PROTEIN"/>
    <property type="match status" value="1"/>
</dbReference>
<name>A0AA88XXK7_PINIB</name>